<sequence>MFGQNNQQQSTGGIFGAAPQLGQSTGGFSFGAGSSGGATSSAPSTGGFTFSAPASTGFSFGSATSSSTGTPGNTGGFNLGGLTPAGQTSGFNFGSTTSGGFSFATPASTSAPASTLQSKGFAFGSSSSTLPSSGLSFGTPSTQQISGGFNAGSTGASGFTFSGQPSTTTPATSSMTLGGTAASVAASPLTLGKPAASTGPTTSGFTLGGATALPTGIFGSRPGGLSEPTPSQGLSFGGAKTTAPTIGASMPAFSFAGGSTAPPSLASTGLSLTSNTLGSAVPSSGLTQGSGQKTTTVGGLTLGGKFPSTFSTASTSSANTGLNFGSFKPVSTTATPLLTSLSGSAKTTAAPTTSATSEGLTFVSGKLPTASTTAVSTAAGLPGTAGFQFGTGTTRTTTSTTSMSWNNNNYIKWTVDLTEYEKTFLDQAAEVNAWDRLLMENGEKITELNAGVENVKAEQDRLDQELDFIMAQQKELEEMLKPLEDAVKDGNTGGRQRQQADKERDVTYKLANDIDGQLKQMVQDLKSIIDHLNTSNTQKQDNEDPILQIAKILNAHMNSLQWIDQNSGV</sequence>
<keyword evidence="4" id="KW-0509">mRNA transport</keyword>
<evidence type="ECO:0000256" key="5">
    <source>
        <dbReference type="ARBA" id="ARBA00022927"/>
    </source>
</evidence>
<evidence type="ECO:0000256" key="2">
    <source>
        <dbReference type="ARBA" id="ARBA00005911"/>
    </source>
</evidence>
<keyword evidence="5" id="KW-0653">Protein transport</keyword>
<dbReference type="GO" id="GO:0005543">
    <property type="term" value="F:phospholipid binding"/>
    <property type="evidence" value="ECO:0007669"/>
    <property type="project" value="TreeGrafter"/>
</dbReference>
<feature type="compositionally biased region" description="Low complexity" evidence="10">
    <location>
        <begin position="61"/>
        <end position="71"/>
    </location>
</feature>
<dbReference type="InterPro" id="IPR007758">
    <property type="entry name" value="Nucleoporin_NSP1_C"/>
</dbReference>
<dbReference type="Gene3D" id="1.20.5.170">
    <property type="match status" value="1"/>
</dbReference>
<evidence type="ECO:0000256" key="10">
    <source>
        <dbReference type="SAM" id="MobiDB-lite"/>
    </source>
</evidence>
<dbReference type="Proteomes" id="UP001249851">
    <property type="component" value="Unassembled WGS sequence"/>
</dbReference>
<dbReference type="GO" id="GO:0044613">
    <property type="term" value="C:nuclear pore central transport channel"/>
    <property type="evidence" value="ECO:0007669"/>
    <property type="project" value="TreeGrafter"/>
</dbReference>
<comment type="caution">
    <text evidence="12">The sequence shown here is derived from an EMBL/GenBank/DDBJ whole genome shotgun (WGS) entry which is preliminary data.</text>
</comment>
<dbReference type="GO" id="GO:0006405">
    <property type="term" value="P:RNA export from nucleus"/>
    <property type="evidence" value="ECO:0007669"/>
    <property type="project" value="TreeGrafter"/>
</dbReference>
<comment type="similarity">
    <text evidence="2">Belongs to the nucleoporin NSP1/NUP62 family.</text>
</comment>
<dbReference type="AlphaFoldDB" id="A0AAD9QVP3"/>
<evidence type="ECO:0000259" key="11">
    <source>
        <dbReference type="Pfam" id="PF05064"/>
    </source>
</evidence>
<dbReference type="GO" id="GO:0006606">
    <property type="term" value="P:protein import into nucleus"/>
    <property type="evidence" value="ECO:0007669"/>
    <property type="project" value="TreeGrafter"/>
</dbReference>
<comment type="subcellular location">
    <subcellularLocation>
        <location evidence="1">Nucleus</location>
        <location evidence="1">Nuclear pore complex</location>
    </subcellularLocation>
</comment>
<organism evidence="12 13">
    <name type="scientific">Acropora cervicornis</name>
    <name type="common">Staghorn coral</name>
    <dbReference type="NCBI Taxonomy" id="6130"/>
    <lineage>
        <taxon>Eukaryota</taxon>
        <taxon>Metazoa</taxon>
        <taxon>Cnidaria</taxon>
        <taxon>Anthozoa</taxon>
        <taxon>Hexacorallia</taxon>
        <taxon>Scleractinia</taxon>
        <taxon>Astrocoeniina</taxon>
        <taxon>Acroporidae</taxon>
        <taxon>Acropora</taxon>
    </lineage>
</organism>
<evidence type="ECO:0000313" key="13">
    <source>
        <dbReference type="Proteomes" id="UP001249851"/>
    </source>
</evidence>
<evidence type="ECO:0000256" key="7">
    <source>
        <dbReference type="ARBA" id="ARBA00023132"/>
    </source>
</evidence>
<evidence type="ECO:0000256" key="9">
    <source>
        <dbReference type="SAM" id="Coils"/>
    </source>
</evidence>
<evidence type="ECO:0000256" key="8">
    <source>
        <dbReference type="ARBA" id="ARBA00023242"/>
    </source>
</evidence>
<evidence type="ECO:0000256" key="3">
    <source>
        <dbReference type="ARBA" id="ARBA00022448"/>
    </source>
</evidence>
<evidence type="ECO:0000256" key="4">
    <source>
        <dbReference type="ARBA" id="ARBA00022816"/>
    </source>
</evidence>
<keyword evidence="6" id="KW-0811">Translocation</keyword>
<keyword evidence="8" id="KW-0539">Nucleus</keyword>
<feature type="coiled-coil region" evidence="9">
    <location>
        <begin position="445"/>
        <end position="479"/>
    </location>
</feature>
<feature type="domain" description="Nucleoporin NSP1-like C-terminal" evidence="11">
    <location>
        <begin position="411"/>
        <end position="498"/>
    </location>
</feature>
<gene>
    <name evidence="12" type="ORF">P5673_007367</name>
</gene>
<evidence type="ECO:0000256" key="1">
    <source>
        <dbReference type="ARBA" id="ARBA00004567"/>
    </source>
</evidence>
<reference evidence="12" key="2">
    <citation type="journal article" date="2023" name="Science">
        <title>Genomic signatures of disease resistance in endangered staghorn corals.</title>
        <authorList>
            <person name="Vollmer S.V."/>
            <person name="Selwyn J.D."/>
            <person name="Despard B.A."/>
            <person name="Roesel C.L."/>
        </authorList>
    </citation>
    <scope>NUCLEOTIDE SEQUENCE</scope>
    <source>
        <strain evidence="12">K2</strain>
    </source>
</reference>
<protein>
    <submittedName>
        <fullName evidence="12">Nuclear pore glycoprotein p62</fullName>
    </submittedName>
</protein>
<proteinExistence type="inferred from homology"/>
<reference evidence="12" key="1">
    <citation type="journal article" date="2023" name="G3 (Bethesda)">
        <title>Whole genome assembly and annotation of the endangered Caribbean coral Acropora cervicornis.</title>
        <authorList>
            <person name="Selwyn J.D."/>
            <person name="Vollmer S.V."/>
        </authorList>
    </citation>
    <scope>NUCLEOTIDE SEQUENCE</scope>
    <source>
        <strain evidence="12">K2</strain>
    </source>
</reference>
<dbReference type="FunFam" id="1.20.5.170:FF:000040">
    <property type="entry name" value="Nuclear pore glycoprotein p62"/>
    <property type="match status" value="1"/>
</dbReference>
<dbReference type="GO" id="GO:0017056">
    <property type="term" value="F:structural constituent of nuclear pore"/>
    <property type="evidence" value="ECO:0007669"/>
    <property type="project" value="InterPro"/>
</dbReference>
<feature type="region of interest" description="Disordered" evidence="10">
    <location>
        <begin position="156"/>
        <end position="175"/>
    </location>
</feature>
<keyword evidence="7" id="KW-0906">Nuclear pore complex</keyword>
<evidence type="ECO:0000256" key="6">
    <source>
        <dbReference type="ARBA" id="ARBA00023010"/>
    </source>
</evidence>
<evidence type="ECO:0000313" key="12">
    <source>
        <dbReference type="EMBL" id="KAK2568349.1"/>
    </source>
</evidence>
<feature type="region of interest" description="Disordered" evidence="10">
    <location>
        <begin position="216"/>
        <end position="239"/>
    </location>
</feature>
<keyword evidence="13" id="KW-1185">Reference proteome</keyword>
<name>A0AAD9QVP3_ACRCE</name>
<dbReference type="PANTHER" id="PTHR12084:SF0">
    <property type="entry name" value="NUCLEAR PORE GLYCOPROTEIN P62"/>
    <property type="match status" value="1"/>
</dbReference>
<dbReference type="EMBL" id="JARQWQ010000012">
    <property type="protein sequence ID" value="KAK2568349.1"/>
    <property type="molecule type" value="Genomic_DNA"/>
</dbReference>
<feature type="region of interest" description="Disordered" evidence="10">
    <location>
        <begin position="61"/>
        <end position="81"/>
    </location>
</feature>
<keyword evidence="9" id="KW-0175">Coiled coil</keyword>
<dbReference type="InterPro" id="IPR026010">
    <property type="entry name" value="NSP1/NUP62"/>
</dbReference>
<dbReference type="PANTHER" id="PTHR12084">
    <property type="entry name" value="NUCLEAR PORE GLYCOPROTEIN P62-RELATED"/>
    <property type="match status" value="1"/>
</dbReference>
<keyword evidence="3" id="KW-0813">Transport</keyword>
<dbReference type="GO" id="GO:0051028">
    <property type="term" value="P:mRNA transport"/>
    <property type="evidence" value="ECO:0007669"/>
    <property type="project" value="UniProtKB-KW"/>
</dbReference>
<accession>A0AAD9QVP3</accession>
<dbReference type="Pfam" id="PF05064">
    <property type="entry name" value="Nsp1_C"/>
    <property type="match status" value="1"/>
</dbReference>